<gene>
    <name evidence="1" type="primary">ORF183501</name>
</gene>
<organism evidence="1">
    <name type="scientific">Arion vulgaris</name>
    <dbReference type="NCBI Taxonomy" id="1028688"/>
    <lineage>
        <taxon>Eukaryota</taxon>
        <taxon>Metazoa</taxon>
        <taxon>Spiralia</taxon>
        <taxon>Lophotrochozoa</taxon>
        <taxon>Mollusca</taxon>
        <taxon>Gastropoda</taxon>
        <taxon>Heterobranchia</taxon>
        <taxon>Euthyneura</taxon>
        <taxon>Panpulmonata</taxon>
        <taxon>Eupulmonata</taxon>
        <taxon>Stylommatophora</taxon>
        <taxon>Helicina</taxon>
        <taxon>Arionoidea</taxon>
        <taxon>Arionidae</taxon>
        <taxon>Arion</taxon>
    </lineage>
</organism>
<reference evidence="1" key="1">
    <citation type="submission" date="2014-12" db="EMBL/GenBank/DDBJ databases">
        <title>Insight into the proteome of Arion vulgaris.</title>
        <authorList>
            <person name="Aradska J."/>
            <person name="Bulat T."/>
            <person name="Smidak R."/>
            <person name="Sarate P."/>
            <person name="Gangsoo J."/>
            <person name="Sialana F."/>
            <person name="Bilban M."/>
            <person name="Lubec G."/>
        </authorList>
    </citation>
    <scope>NUCLEOTIDE SEQUENCE</scope>
    <source>
        <tissue evidence="1">Skin</tissue>
    </source>
</reference>
<dbReference type="AlphaFoldDB" id="A0A0B7BHC6"/>
<name>A0A0B7BHC6_9EUPU</name>
<evidence type="ECO:0000313" key="1">
    <source>
        <dbReference type="EMBL" id="CEK91540.1"/>
    </source>
</evidence>
<proteinExistence type="predicted"/>
<protein>
    <submittedName>
        <fullName evidence="1">Uncharacterized protein</fullName>
    </submittedName>
</protein>
<sequence length="67" mass="7838">MIEYLQVKNNFFDNDCKLFLNSTCSSRDKFLYQGYNQDEKKEADVFSYHTVTRRLPSVVVFLLSCAG</sequence>
<accession>A0A0B7BHC6</accession>
<dbReference type="EMBL" id="HACG01044675">
    <property type="protein sequence ID" value="CEK91540.1"/>
    <property type="molecule type" value="Transcribed_RNA"/>
</dbReference>